<sequence length="160" mass="17929">MYETQQSPMNIQKLPLNLEEVELALKTLKSNKSAGPDRIPAGFLKFGGPLTTKCEHDIVLAIWNEEQLRSDCTLCLIHKKGDPTFCGNYRVFRNQKWCDHTLACFLFNLALEWVIRNSGINTKGTLFSKTVQLAYVDDIVIIARSKSALPEAGLGLKKSS</sequence>
<evidence type="ECO:0000313" key="2">
    <source>
        <dbReference type="Proteomes" id="UP000886998"/>
    </source>
</evidence>
<accession>A0A8X6YTN8</accession>
<dbReference type="Proteomes" id="UP000886998">
    <property type="component" value="Unassembled WGS sequence"/>
</dbReference>
<reference evidence="1" key="1">
    <citation type="submission" date="2020-08" db="EMBL/GenBank/DDBJ databases">
        <title>Multicomponent nature underlies the extraordinary mechanical properties of spider dragline silk.</title>
        <authorList>
            <person name="Kono N."/>
            <person name="Nakamura H."/>
            <person name="Mori M."/>
            <person name="Yoshida Y."/>
            <person name="Ohtoshi R."/>
            <person name="Malay A.D."/>
            <person name="Moran D.A.P."/>
            <person name="Tomita M."/>
            <person name="Numata K."/>
            <person name="Arakawa K."/>
        </authorList>
    </citation>
    <scope>NUCLEOTIDE SEQUENCE</scope>
</reference>
<keyword evidence="2" id="KW-1185">Reference proteome</keyword>
<organism evidence="1 2">
    <name type="scientific">Trichonephila inaurata madagascariensis</name>
    <dbReference type="NCBI Taxonomy" id="2747483"/>
    <lineage>
        <taxon>Eukaryota</taxon>
        <taxon>Metazoa</taxon>
        <taxon>Ecdysozoa</taxon>
        <taxon>Arthropoda</taxon>
        <taxon>Chelicerata</taxon>
        <taxon>Arachnida</taxon>
        <taxon>Araneae</taxon>
        <taxon>Araneomorphae</taxon>
        <taxon>Entelegynae</taxon>
        <taxon>Araneoidea</taxon>
        <taxon>Nephilidae</taxon>
        <taxon>Trichonephila</taxon>
        <taxon>Trichonephila inaurata</taxon>
    </lineage>
</organism>
<dbReference type="AlphaFoldDB" id="A0A8X6YTN8"/>
<name>A0A8X6YTN8_9ARAC</name>
<protein>
    <recommendedName>
        <fullName evidence="3">Reverse transcriptase domain-containing protein</fullName>
    </recommendedName>
</protein>
<dbReference type="EMBL" id="BMAV01021828">
    <property type="protein sequence ID" value="GFY76277.1"/>
    <property type="molecule type" value="Genomic_DNA"/>
</dbReference>
<gene>
    <name evidence="1" type="ORF">TNIN_421121</name>
</gene>
<comment type="caution">
    <text evidence="1">The sequence shown here is derived from an EMBL/GenBank/DDBJ whole genome shotgun (WGS) entry which is preliminary data.</text>
</comment>
<evidence type="ECO:0000313" key="1">
    <source>
        <dbReference type="EMBL" id="GFY76277.1"/>
    </source>
</evidence>
<evidence type="ECO:0008006" key="3">
    <source>
        <dbReference type="Google" id="ProtNLM"/>
    </source>
</evidence>
<proteinExistence type="predicted"/>
<dbReference type="OrthoDB" id="413860at2759"/>